<evidence type="ECO:0000256" key="4">
    <source>
        <dbReference type="ARBA" id="ARBA00022807"/>
    </source>
</evidence>
<evidence type="ECO:0000256" key="3">
    <source>
        <dbReference type="ARBA" id="ARBA00022801"/>
    </source>
</evidence>
<dbReference type="InterPro" id="IPR051794">
    <property type="entry name" value="PG_Endopeptidase_C40"/>
</dbReference>
<proteinExistence type="inferred from homology"/>
<evidence type="ECO:0000259" key="5">
    <source>
        <dbReference type="PROSITE" id="PS51935"/>
    </source>
</evidence>
<dbReference type="Pfam" id="PF18348">
    <property type="entry name" value="SH3_16"/>
    <property type="match status" value="1"/>
</dbReference>
<dbReference type="AlphaFoldDB" id="A0A2U1ST44"/>
<dbReference type="OrthoDB" id="9813368at2"/>
<keyword evidence="4" id="KW-0788">Thiol protease</keyword>
<dbReference type="Proteomes" id="UP000245137">
    <property type="component" value="Unassembled WGS sequence"/>
</dbReference>
<name>A0A2U1ST44_METSR</name>
<reference evidence="6 7" key="1">
    <citation type="journal article" date="2018" name="Appl. Microbiol. Biotechnol.">
        <title>Co-cultivation of the strictly anaerobic methanogen Methanosarcina barkeri with aerobic methanotrophs in an oxygen-limited membrane bioreactor.</title>
        <authorList>
            <person name="In 't Zandt M.H."/>
            <person name="van den Bosch T.J.M."/>
            <person name="Rijkers R."/>
            <person name="van Kessel M.A.H.J."/>
            <person name="Jetten M.S.M."/>
            <person name="Welte C.U."/>
        </authorList>
    </citation>
    <scope>NUCLEOTIDE SEQUENCE [LARGE SCALE GENOMIC DNA]</scope>
    <source>
        <strain evidence="6 7">DSM 17706</strain>
    </source>
</reference>
<keyword evidence="2" id="KW-0645">Protease</keyword>
<dbReference type="EMBL" id="PUIV01000006">
    <property type="protein sequence ID" value="PWB94775.1"/>
    <property type="molecule type" value="Genomic_DNA"/>
</dbReference>
<gene>
    <name evidence="6" type="ORF">C5689_06890</name>
</gene>
<dbReference type="Gene3D" id="2.30.30.40">
    <property type="entry name" value="SH3 Domains"/>
    <property type="match status" value="1"/>
</dbReference>
<evidence type="ECO:0000313" key="6">
    <source>
        <dbReference type="EMBL" id="PWB94775.1"/>
    </source>
</evidence>
<keyword evidence="3" id="KW-0378">Hydrolase</keyword>
<dbReference type="PANTHER" id="PTHR47359">
    <property type="entry name" value="PEPTIDOGLYCAN DL-ENDOPEPTIDASE CWLO"/>
    <property type="match status" value="1"/>
</dbReference>
<comment type="caution">
    <text evidence="6">The sequence shown here is derived from an EMBL/GenBank/DDBJ whole genome shotgun (WGS) entry which is preliminary data.</text>
</comment>
<dbReference type="GO" id="GO:0006508">
    <property type="term" value="P:proteolysis"/>
    <property type="evidence" value="ECO:0007669"/>
    <property type="project" value="UniProtKB-KW"/>
</dbReference>
<dbReference type="PANTHER" id="PTHR47359:SF3">
    <property type="entry name" value="NLP_P60 DOMAIN-CONTAINING PROTEIN-RELATED"/>
    <property type="match status" value="1"/>
</dbReference>
<evidence type="ECO:0000256" key="1">
    <source>
        <dbReference type="ARBA" id="ARBA00007074"/>
    </source>
</evidence>
<comment type="similarity">
    <text evidence="1">Belongs to the peptidase C40 family.</text>
</comment>
<sequence length="282" mass="31302">MSESFDKRLTPARPDLAARHLEGKVEAARFVDGRRMQVKGGVADLKREPRPDARLDTQALYGETVIVYDDEEGWSWVQLERDSYVGWIAANVLWSRIETPTHRVCVPRTFVFPRPEIKDPPLLALPLGADVEIVGERDKFLIEAGGGFLYRPHLTPREARVADFVAMAESLIGTPYLWGGKSWLGVDCSGLVQTSLAMAGIEAPRDTDLQEKGLGRALAEGEPLRRGDLVFWKGHVGIMQDAERLLHANAFHLQVASEPFAPARERILASGSAVTSVRRLIE</sequence>
<feature type="domain" description="NlpC/P60" evidence="5">
    <location>
        <begin position="158"/>
        <end position="281"/>
    </location>
</feature>
<dbReference type="InterPro" id="IPR041382">
    <property type="entry name" value="SH3_16"/>
</dbReference>
<dbReference type="Gene3D" id="3.90.1720.10">
    <property type="entry name" value="endopeptidase domain like (from Nostoc punctiforme)"/>
    <property type="match status" value="1"/>
</dbReference>
<dbReference type="InterPro" id="IPR000064">
    <property type="entry name" value="NLP_P60_dom"/>
</dbReference>
<dbReference type="RefSeq" id="WP_108916528.1">
    <property type="nucleotide sequence ID" value="NZ_BGJY01000015.1"/>
</dbReference>
<evidence type="ECO:0000256" key="2">
    <source>
        <dbReference type="ARBA" id="ARBA00022670"/>
    </source>
</evidence>
<dbReference type="SUPFAM" id="SSF54001">
    <property type="entry name" value="Cysteine proteinases"/>
    <property type="match status" value="1"/>
</dbReference>
<accession>A0A2U1ST44</accession>
<dbReference type="InterPro" id="IPR038765">
    <property type="entry name" value="Papain-like_cys_pep_sf"/>
</dbReference>
<dbReference type="PROSITE" id="PS51935">
    <property type="entry name" value="NLPC_P60"/>
    <property type="match status" value="1"/>
</dbReference>
<organism evidence="6 7">
    <name type="scientific">Methylosinus sporium</name>
    <dbReference type="NCBI Taxonomy" id="428"/>
    <lineage>
        <taxon>Bacteria</taxon>
        <taxon>Pseudomonadati</taxon>
        <taxon>Pseudomonadota</taxon>
        <taxon>Alphaproteobacteria</taxon>
        <taxon>Hyphomicrobiales</taxon>
        <taxon>Methylocystaceae</taxon>
        <taxon>Methylosinus</taxon>
    </lineage>
</organism>
<dbReference type="Pfam" id="PF00877">
    <property type="entry name" value="NLPC_P60"/>
    <property type="match status" value="1"/>
</dbReference>
<dbReference type="GO" id="GO:0008234">
    <property type="term" value="F:cysteine-type peptidase activity"/>
    <property type="evidence" value="ECO:0007669"/>
    <property type="project" value="UniProtKB-KW"/>
</dbReference>
<evidence type="ECO:0000313" key="7">
    <source>
        <dbReference type="Proteomes" id="UP000245137"/>
    </source>
</evidence>
<keyword evidence="7" id="KW-1185">Reference proteome</keyword>
<protein>
    <submittedName>
        <fullName evidence="6">Peptidase P60</fullName>
    </submittedName>
</protein>